<proteinExistence type="predicted"/>
<dbReference type="GO" id="GO:0003682">
    <property type="term" value="F:chromatin binding"/>
    <property type="evidence" value="ECO:0007669"/>
    <property type="project" value="TreeGrafter"/>
</dbReference>
<feature type="non-terminal residue" evidence="4">
    <location>
        <position position="1"/>
    </location>
</feature>
<dbReference type="InterPro" id="IPR046341">
    <property type="entry name" value="SET_dom_sf"/>
</dbReference>
<dbReference type="PANTHER" id="PTHR45747">
    <property type="entry name" value="HISTONE-LYSINE N-METHYLTRANSFERASE E(Z)"/>
    <property type="match status" value="1"/>
</dbReference>
<sequence length="128" mass="14922">CGTQRCPCYRASLECDPQLCVSCKARHQHSNQCRNVQIQRGNSKVFDINITYWADAHAGTSYVFELNQDVCIDSRNFGNVSRYINHSENPNCYAKVNSVHGDHRIGIFSFRRIFQHEELFLHYGNRFF</sequence>
<keyword evidence="2" id="KW-0804">Transcription</keyword>
<protein>
    <recommendedName>
        <fullName evidence="3">SET domain-containing protein</fullName>
    </recommendedName>
</protein>
<dbReference type="PANTHER" id="PTHR45747:SF4">
    <property type="entry name" value="HISTONE-LYSINE N-METHYLTRANSFERASE E(Z)"/>
    <property type="match status" value="1"/>
</dbReference>
<feature type="domain" description="SET" evidence="3">
    <location>
        <begin position="36"/>
        <end position="124"/>
    </location>
</feature>
<name>A0A0D2NA63_HYPSF</name>
<keyword evidence="5" id="KW-1185">Reference proteome</keyword>
<dbReference type="Pfam" id="PF00856">
    <property type="entry name" value="SET"/>
    <property type="match status" value="1"/>
</dbReference>
<dbReference type="InterPro" id="IPR001214">
    <property type="entry name" value="SET_dom"/>
</dbReference>
<dbReference type="STRING" id="945553.A0A0D2NA63"/>
<dbReference type="SMART" id="SM00317">
    <property type="entry name" value="SET"/>
    <property type="match status" value="1"/>
</dbReference>
<dbReference type="OrthoDB" id="6141102at2759"/>
<dbReference type="InterPro" id="IPR041355">
    <property type="entry name" value="Pre-SET_CXC"/>
</dbReference>
<dbReference type="PROSITE" id="PS50280">
    <property type="entry name" value="SET"/>
    <property type="match status" value="1"/>
</dbReference>
<dbReference type="GO" id="GO:0046976">
    <property type="term" value="F:histone H3K27 methyltransferase activity"/>
    <property type="evidence" value="ECO:0007669"/>
    <property type="project" value="TreeGrafter"/>
</dbReference>
<dbReference type="AlphaFoldDB" id="A0A0D2NA63"/>
<evidence type="ECO:0000256" key="1">
    <source>
        <dbReference type="ARBA" id="ARBA00023015"/>
    </source>
</evidence>
<dbReference type="OMA" id="RYINHSE"/>
<accession>A0A0D2NA63</accession>
<gene>
    <name evidence="4" type="ORF">HYPSUDRAFT_103099</name>
</gene>
<dbReference type="Gene3D" id="2.170.270.10">
    <property type="entry name" value="SET domain"/>
    <property type="match status" value="2"/>
</dbReference>
<dbReference type="InterPro" id="IPR045318">
    <property type="entry name" value="EZH1/2-like"/>
</dbReference>
<dbReference type="GO" id="GO:0005634">
    <property type="term" value="C:nucleus"/>
    <property type="evidence" value="ECO:0007669"/>
    <property type="project" value="TreeGrafter"/>
</dbReference>
<dbReference type="SUPFAM" id="SSF82199">
    <property type="entry name" value="SET domain"/>
    <property type="match status" value="1"/>
</dbReference>
<feature type="non-terminal residue" evidence="4">
    <location>
        <position position="128"/>
    </location>
</feature>
<evidence type="ECO:0000259" key="3">
    <source>
        <dbReference type="PROSITE" id="PS50280"/>
    </source>
</evidence>
<dbReference type="EMBL" id="KN817736">
    <property type="protein sequence ID" value="KJA13501.1"/>
    <property type="molecule type" value="Genomic_DNA"/>
</dbReference>
<keyword evidence="1" id="KW-0805">Transcription regulation</keyword>
<dbReference type="Proteomes" id="UP000054270">
    <property type="component" value="Unassembled WGS sequence"/>
</dbReference>
<evidence type="ECO:0000313" key="4">
    <source>
        <dbReference type="EMBL" id="KJA13501.1"/>
    </source>
</evidence>
<dbReference type="Pfam" id="PF18264">
    <property type="entry name" value="preSET_CXC"/>
    <property type="match status" value="1"/>
</dbReference>
<evidence type="ECO:0000313" key="5">
    <source>
        <dbReference type="Proteomes" id="UP000054270"/>
    </source>
</evidence>
<reference evidence="5" key="1">
    <citation type="submission" date="2014-04" db="EMBL/GenBank/DDBJ databases">
        <title>Evolutionary Origins and Diversification of the Mycorrhizal Mutualists.</title>
        <authorList>
            <consortium name="DOE Joint Genome Institute"/>
            <consortium name="Mycorrhizal Genomics Consortium"/>
            <person name="Kohler A."/>
            <person name="Kuo A."/>
            <person name="Nagy L.G."/>
            <person name="Floudas D."/>
            <person name="Copeland A."/>
            <person name="Barry K.W."/>
            <person name="Cichocki N."/>
            <person name="Veneault-Fourrey C."/>
            <person name="LaButti K."/>
            <person name="Lindquist E.A."/>
            <person name="Lipzen A."/>
            <person name="Lundell T."/>
            <person name="Morin E."/>
            <person name="Murat C."/>
            <person name="Riley R."/>
            <person name="Ohm R."/>
            <person name="Sun H."/>
            <person name="Tunlid A."/>
            <person name="Henrissat B."/>
            <person name="Grigoriev I.V."/>
            <person name="Hibbett D.S."/>
            <person name="Martin F."/>
        </authorList>
    </citation>
    <scope>NUCLEOTIDE SEQUENCE [LARGE SCALE GENOMIC DNA]</scope>
    <source>
        <strain evidence="5">FD-334 SS-4</strain>
    </source>
</reference>
<organism evidence="4 5">
    <name type="scientific">Hypholoma sublateritium (strain FD-334 SS-4)</name>
    <dbReference type="NCBI Taxonomy" id="945553"/>
    <lineage>
        <taxon>Eukaryota</taxon>
        <taxon>Fungi</taxon>
        <taxon>Dikarya</taxon>
        <taxon>Basidiomycota</taxon>
        <taxon>Agaricomycotina</taxon>
        <taxon>Agaricomycetes</taxon>
        <taxon>Agaricomycetidae</taxon>
        <taxon>Agaricales</taxon>
        <taxon>Agaricineae</taxon>
        <taxon>Strophariaceae</taxon>
        <taxon>Hypholoma</taxon>
    </lineage>
</organism>
<dbReference type="GO" id="GO:0031507">
    <property type="term" value="P:heterochromatin formation"/>
    <property type="evidence" value="ECO:0007669"/>
    <property type="project" value="TreeGrafter"/>
</dbReference>
<evidence type="ECO:0000256" key="2">
    <source>
        <dbReference type="ARBA" id="ARBA00023163"/>
    </source>
</evidence>